<dbReference type="SMART" id="SM00342">
    <property type="entry name" value="HTH_ARAC"/>
    <property type="match status" value="1"/>
</dbReference>
<dbReference type="GO" id="GO:0005829">
    <property type="term" value="C:cytosol"/>
    <property type="evidence" value="ECO:0007669"/>
    <property type="project" value="TreeGrafter"/>
</dbReference>
<protein>
    <submittedName>
        <fullName evidence="5">AraC family transcriptional regulator</fullName>
    </submittedName>
</protein>
<evidence type="ECO:0000313" key="5">
    <source>
        <dbReference type="EMBL" id="TDQ38611.1"/>
    </source>
</evidence>
<dbReference type="OrthoDB" id="5582699at2"/>
<evidence type="ECO:0000256" key="1">
    <source>
        <dbReference type="ARBA" id="ARBA00023015"/>
    </source>
</evidence>
<dbReference type="PROSITE" id="PS01124">
    <property type="entry name" value="HTH_ARAC_FAMILY_2"/>
    <property type="match status" value="1"/>
</dbReference>
<comment type="caution">
    <text evidence="5">The sequence shown here is derived from an EMBL/GenBank/DDBJ whole genome shotgun (WGS) entry which is preliminary data.</text>
</comment>
<accession>A0A4R6TYF8</accession>
<dbReference type="PANTHER" id="PTHR47894">
    <property type="entry name" value="HTH-TYPE TRANSCRIPTIONAL REGULATOR GADX"/>
    <property type="match status" value="1"/>
</dbReference>
<proteinExistence type="predicted"/>
<dbReference type="InterPro" id="IPR009057">
    <property type="entry name" value="Homeodomain-like_sf"/>
</dbReference>
<dbReference type="InterPro" id="IPR018060">
    <property type="entry name" value="HTH_AraC"/>
</dbReference>
<dbReference type="SUPFAM" id="SSF46689">
    <property type="entry name" value="Homeodomain-like"/>
    <property type="match status" value="1"/>
</dbReference>
<evidence type="ECO:0000259" key="4">
    <source>
        <dbReference type="PROSITE" id="PS01124"/>
    </source>
</evidence>
<dbReference type="EMBL" id="SNYK01000004">
    <property type="protein sequence ID" value="TDQ38611.1"/>
    <property type="molecule type" value="Genomic_DNA"/>
</dbReference>
<keyword evidence="6" id="KW-1185">Reference proteome</keyword>
<name>A0A4R6TYF8_9GAMM</name>
<keyword evidence="3" id="KW-0804">Transcription</keyword>
<dbReference type="RefSeq" id="WP_101496319.1">
    <property type="nucleotide sequence ID" value="NZ_LNJZ01000005.1"/>
</dbReference>
<dbReference type="AlphaFoldDB" id="A0A4R6TYF8"/>
<dbReference type="PANTHER" id="PTHR47894:SF1">
    <property type="entry name" value="HTH-TYPE TRANSCRIPTIONAL REGULATOR VQSM"/>
    <property type="match status" value="1"/>
</dbReference>
<dbReference type="GO" id="GO:0003700">
    <property type="term" value="F:DNA-binding transcription factor activity"/>
    <property type="evidence" value="ECO:0007669"/>
    <property type="project" value="InterPro"/>
</dbReference>
<evidence type="ECO:0000313" key="6">
    <source>
        <dbReference type="Proteomes" id="UP000294575"/>
    </source>
</evidence>
<reference evidence="5 6" key="1">
    <citation type="submission" date="2019-03" db="EMBL/GenBank/DDBJ databases">
        <title>Genomic Encyclopedia of Type Strains, Phase IV (KMG-IV): sequencing the most valuable type-strain genomes for metagenomic binning, comparative biology and taxonomic classification.</title>
        <authorList>
            <person name="Goeker M."/>
        </authorList>
    </citation>
    <scope>NUCLEOTIDE SEQUENCE [LARGE SCALE GENOMIC DNA]</scope>
    <source>
        <strain evidence="5 6">DSM 28679</strain>
    </source>
</reference>
<dbReference type="PRINTS" id="PR00032">
    <property type="entry name" value="HTHARAC"/>
</dbReference>
<dbReference type="GO" id="GO:0000976">
    <property type="term" value="F:transcription cis-regulatory region binding"/>
    <property type="evidence" value="ECO:0007669"/>
    <property type="project" value="TreeGrafter"/>
</dbReference>
<keyword evidence="2" id="KW-0238">DNA-binding</keyword>
<dbReference type="InterPro" id="IPR032687">
    <property type="entry name" value="AraC-type_N"/>
</dbReference>
<dbReference type="Pfam" id="PF12625">
    <property type="entry name" value="Arabinose_bd"/>
    <property type="match status" value="1"/>
</dbReference>
<evidence type="ECO:0000256" key="3">
    <source>
        <dbReference type="ARBA" id="ARBA00023163"/>
    </source>
</evidence>
<gene>
    <name evidence="5" type="ORF">DFQ45_104191</name>
</gene>
<keyword evidence="1" id="KW-0805">Transcription regulation</keyword>
<organism evidence="5 6">
    <name type="scientific">Thiopseudomonas denitrificans</name>
    <dbReference type="NCBI Taxonomy" id="1501432"/>
    <lineage>
        <taxon>Bacteria</taxon>
        <taxon>Pseudomonadati</taxon>
        <taxon>Pseudomonadota</taxon>
        <taxon>Gammaproteobacteria</taxon>
        <taxon>Pseudomonadales</taxon>
        <taxon>Pseudomonadaceae</taxon>
        <taxon>Thiopseudomonas</taxon>
    </lineage>
</organism>
<dbReference type="InterPro" id="IPR020449">
    <property type="entry name" value="Tscrpt_reg_AraC-type_HTH"/>
</dbReference>
<feature type="domain" description="HTH araC/xylS-type" evidence="4">
    <location>
        <begin position="242"/>
        <end position="340"/>
    </location>
</feature>
<sequence length="353" mass="38874">MSRPRIQLGDLSTGFVHPVVGALESLGIDATPLLQRFGLPAQRLASAGARLSIPHYMRLGHAAIELSGHPGLGLLMGAHSRLEHFGLAGACAALAPDVRSALRILTSFEPLYACNYLGRSSLQESADGAWACFYSIAPYNDYNRFVVDAVLKSWHSHMQQVAGGPVTLERVQIEYPAPAHGAAFEQAFGCPVEFGAPANRLLCSPHTLAMTNPRHCPHSWHELQALGQQQLAVQQRPASLSEQVVRLLAPQLRKGEPELADIAGQLHLPAWTLQRRLEQEGSSFRQLLQETRHSLATSYLHDTRLSIAEIAWQLGFSSSEAFQRAFKRWQGETPGHFRRLKPVTGPERQQRSS</sequence>
<dbReference type="Pfam" id="PF12833">
    <property type="entry name" value="HTH_18"/>
    <property type="match status" value="1"/>
</dbReference>
<dbReference type="Proteomes" id="UP000294575">
    <property type="component" value="Unassembled WGS sequence"/>
</dbReference>
<evidence type="ECO:0000256" key="2">
    <source>
        <dbReference type="ARBA" id="ARBA00023125"/>
    </source>
</evidence>
<dbReference type="Gene3D" id="1.10.10.60">
    <property type="entry name" value="Homeodomain-like"/>
    <property type="match status" value="1"/>
</dbReference>